<dbReference type="EMBL" id="UINC01074856">
    <property type="protein sequence ID" value="SVC12469.1"/>
    <property type="molecule type" value="Genomic_DNA"/>
</dbReference>
<dbReference type="InterPro" id="IPR020904">
    <property type="entry name" value="Sc_DH/Rdtase_CS"/>
</dbReference>
<gene>
    <name evidence="3" type="ORF">METZ01_LOCUS265323</name>
</gene>
<dbReference type="FunFam" id="3.40.50.720:FF:000084">
    <property type="entry name" value="Short-chain dehydrogenase reductase"/>
    <property type="match status" value="1"/>
</dbReference>
<dbReference type="InterPro" id="IPR002347">
    <property type="entry name" value="SDR_fam"/>
</dbReference>
<dbReference type="PROSITE" id="PS00061">
    <property type="entry name" value="ADH_SHORT"/>
    <property type="match status" value="1"/>
</dbReference>
<dbReference type="PANTHER" id="PTHR24321">
    <property type="entry name" value="DEHYDROGENASES, SHORT CHAIN"/>
    <property type="match status" value="1"/>
</dbReference>
<dbReference type="CDD" id="cd05233">
    <property type="entry name" value="SDR_c"/>
    <property type="match status" value="1"/>
</dbReference>
<comment type="similarity">
    <text evidence="1">Belongs to the short-chain dehydrogenases/reductases (SDR) family.</text>
</comment>
<evidence type="ECO:0000256" key="2">
    <source>
        <dbReference type="ARBA" id="ARBA00023002"/>
    </source>
</evidence>
<dbReference type="NCBIfam" id="NF005559">
    <property type="entry name" value="PRK07231.1"/>
    <property type="match status" value="1"/>
</dbReference>
<keyword evidence="2" id="KW-0560">Oxidoreductase</keyword>
<dbReference type="InterPro" id="IPR036291">
    <property type="entry name" value="NAD(P)-bd_dom_sf"/>
</dbReference>
<dbReference type="SUPFAM" id="SSF51735">
    <property type="entry name" value="NAD(P)-binding Rossmann-fold domains"/>
    <property type="match status" value="1"/>
</dbReference>
<evidence type="ECO:0008006" key="4">
    <source>
        <dbReference type="Google" id="ProtNLM"/>
    </source>
</evidence>
<dbReference type="Pfam" id="PF13561">
    <property type="entry name" value="adh_short_C2"/>
    <property type="match status" value="1"/>
</dbReference>
<evidence type="ECO:0000256" key="1">
    <source>
        <dbReference type="ARBA" id="ARBA00006484"/>
    </source>
</evidence>
<dbReference type="PANTHER" id="PTHR24321:SF11">
    <property type="entry name" value="BLR0893 PROTEIN"/>
    <property type="match status" value="1"/>
</dbReference>
<dbReference type="AlphaFoldDB" id="A0A382JL79"/>
<sequence length="274" mass="28909">MDENMGVEGLRIVITGGAVGIGAGTARLAASRGARVVVSDLNDEAGEALVEEIRAGGGDAIYQHADVTLDEDVQALMAAANQTFGGIDVLHNNAGVHESMLTQELTLETMTRDVFEKVIGINLTGVWLCAKYALPYLRESDTASIINAGSTSSLSGYPQCQAYGASKGGVMQLTKMLAVDLAPDGIRVNCYCPGSIHTQMVDNFLAAAPDPKMMLNTMTLTHLIPRMGQPVDVAELVCFLASPESEFVNGAVWTIDGGSLSWRGTHDMLGMEAS</sequence>
<proteinExistence type="inferred from homology"/>
<reference evidence="3" key="1">
    <citation type="submission" date="2018-05" db="EMBL/GenBank/DDBJ databases">
        <authorList>
            <person name="Lanie J.A."/>
            <person name="Ng W.-L."/>
            <person name="Kazmierczak K.M."/>
            <person name="Andrzejewski T.M."/>
            <person name="Davidsen T.M."/>
            <person name="Wayne K.J."/>
            <person name="Tettelin H."/>
            <person name="Glass J.I."/>
            <person name="Rusch D."/>
            <person name="Podicherti R."/>
            <person name="Tsui H.-C.T."/>
            <person name="Winkler M.E."/>
        </authorList>
    </citation>
    <scope>NUCLEOTIDE SEQUENCE</scope>
</reference>
<dbReference type="PRINTS" id="PR00081">
    <property type="entry name" value="GDHRDH"/>
</dbReference>
<name>A0A382JL79_9ZZZZ</name>
<dbReference type="GO" id="GO:0016491">
    <property type="term" value="F:oxidoreductase activity"/>
    <property type="evidence" value="ECO:0007669"/>
    <property type="project" value="UniProtKB-KW"/>
</dbReference>
<dbReference type="Gene3D" id="3.40.50.720">
    <property type="entry name" value="NAD(P)-binding Rossmann-like Domain"/>
    <property type="match status" value="1"/>
</dbReference>
<organism evidence="3">
    <name type="scientific">marine metagenome</name>
    <dbReference type="NCBI Taxonomy" id="408172"/>
    <lineage>
        <taxon>unclassified sequences</taxon>
        <taxon>metagenomes</taxon>
        <taxon>ecological metagenomes</taxon>
    </lineage>
</organism>
<protein>
    <recommendedName>
        <fullName evidence="4">Short-chain dehydrogenase/reductase SDR</fullName>
    </recommendedName>
</protein>
<accession>A0A382JL79</accession>
<dbReference type="PRINTS" id="PR00080">
    <property type="entry name" value="SDRFAMILY"/>
</dbReference>
<evidence type="ECO:0000313" key="3">
    <source>
        <dbReference type="EMBL" id="SVC12469.1"/>
    </source>
</evidence>